<accession>A0A8X6H5X3</accession>
<comment type="caution">
    <text evidence="2">The sequence shown here is derived from an EMBL/GenBank/DDBJ whole genome shotgun (WGS) entry which is preliminary data.</text>
</comment>
<evidence type="ECO:0000313" key="3">
    <source>
        <dbReference type="Proteomes" id="UP000887116"/>
    </source>
</evidence>
<keyword evidence="1" id="KW-0472">Membrane</keyword>
<dbReference type="AlphaFoldDB" id="A0A8X6H5X3"/>
<keyword evidence="3" id="KW-1185">Reference proteome</keyword>
<organism evidence="2 3">
    <name type="scientific">Trichonephila clavata</name>
    <name type="common">Joro spider</name>
    <name type="synonym">Nephila clavata</name>
    <dbReference type="NCBI Taxonomy" id="2740835"/>
    <lineage>
        <taxon>Eukaryota</taxon>
        <taxon>Metazoa</taxon>
        <taxon>Ecdysozoa</taxon>
        <taxon>Arthropoda</taxon>
        <taxon>Chelicerata</taxon>
        <taxon>Arachnida</taxon>
        <taxon>Araneae</taxon>
        <taxon>Araneomorphae</taxon>
        <taxon>Entelegynae</taxon>
        <taxon>Araneoidea</taxon>
        <taxon>Nephilidae</taxon>
        <taxon>Trichonephila</taxon>
    </lineage>
</organism>
<keyword evidence="1" id="KW-1133">Transmembrane helix</keyword>
<gene>
    <name evidence="2" type="ORF">TNCT_76821</name>
</gene>
<dbReference type="Proteomes" id="UP000887116">
    <property type="component" value="Unassembled WGS sequence"/>
</dbReference>
<name>A0A8X6H5X3_TRICU</name>
<proteinExistence type="predicted"/>
<feature type="transmembrane region" description="Helical" evidence="1">
    <location>
        <begin position="21"/>
        <end position="41"/>
    </location>
</feature>
<sequence>MIHIYRYSSYVVGWFHLMRRLVINLYIISSTFELIATASVIDSVLRESWAKESLHEVHVAQQTSTKYLAQAHLKMHSTVAPNTKGFHTVHPR</sequence>
<protein>
    <submittedName>
        <fullName evidence="2">Uncharacterized protein</fullName>
    </submittedName>
</protein>
<keyword evidence="1" id="KW-0812">Transmembrane</keyword>
<evidence type="ECO:0000256" key="1">
    <source>
        <dbReference type="SAM" id="Phobius"/>
    </source>
</evidence>
<reference evidence="2" key="1">
    <citation type="submission" date="2020-07" db="EMBL/GenBank/DDBJ databases">
        <title>Multicomponent nature underlies the extraordinary mechanical properties of spider dragline silk.</title>
        <authorList>
            <person name="Kono N."/>
            <person name="Nakamura H."/>
            <person name="Mori M."/>
            <person name="Yoshida Y."/>
            <person name="Ohtoshi R."/>
            <person name="Malay A.D."/>
            <person name="Moran D.A.P."/>
            <person name="Tomita M."/>
            <person name="Numata K."/>
            <person name="Arakawa K."/>
        </authorList>
    </citation>
    <scope>NUCLEOTIDE SEQUENCE</scope>
</reference>
<dbReference type="EMBL" id="BMAO01017573">
    <property type="protein sequence ID" value="GFR16653.1"/>
    <property type="molecule type" value="Genomic_DNA"/>
</dbReference>
<evidence type="ECO:0000313" key="2">
    <source>
        <dbReference type="EMBL" id="GFR16653.1"/>
    </source>
</evidence>